<dbReference type="GeneID" id="117355644"/>
<dbReference type="AlphaFoldDB" id="A0A6P8PQ30"/>
<dbReference type="Gene3D" id="1.10.10.1890">
    <property type="entry name" value="Ska1 microtubule binding domain-like"/>
    <property type="match status" value="1"/>
</dbReference>
<reference evidence="6" key="1">
    <citation type="submission" date="2025-08" db="UniProtKB">
        <authorList>
            <consortium name="RefSeq"/>
        </authorList>
    </citation>
    <scope>IDENTIFICATION</scope>
</reference>
<evidence type="ECO:0000256" key="3">
    <source>
        <dbReference type="ARBA" id="ARBA00047182"/>
    </source>
</evidence>
<evidence type="ECO:0000256" key="1">
    <source>
        <dbReference type="ARBA" id="ARBA00006836"/>
    </source>
</evidence>
<gene>
    <name evidence="6" type="primary">SKA1</name>
</gene>
<accession>A0A6P8PQ30</accession>
<comment type="similarity">
    <text evidence="1">Belongs to the SKA1 family.</text>
</comment>
<dbReference type="Pfam" id="PF07160">
    <property type="entry name" value="SKA1"/>
    <property type="match status" value="1"/>
</dbReference>
<dbReference type="CTD" id="220134"/>
<sequence>MCSGSSGLVTTACLSRMASADLEDLCFHINNKISTIKKTLQLRNIGQNQSLASVLSKITHEMPVLHDLLDKMELEVQRQEKLTESLKALQESFEKDLIQAQHLKENVPPHLPKKVKIGALNLDMKSKEQAKGAVSDPVQKVLKEKKVIKEIALITIQEFESVPMYMKNRLTYDQINSILQDLNKAVVCKYKIIQQPLKSMNNNVRKLYYRFQEDETKDTKGNFFVVDEDIKEFTQQKIDKRFHGILNILRHCQRIREVRGKGLVRYMLC</sequence>
<dbReference type="PANTHER" id="PTHR28573">
    <property type="entry name" value="SPINDLE AND KINETOCHORE-ASSOCIATED PROTEIN 1"/>
    <property type="match status" value="1"/>
</dbReference>
<dbReference type="Proteomes" id="UP000515159">
    <property type="component" value="Chromosome 1"/>
</dbReference>
<dbReference type="GO" id="GO:0000940">
    <property type="term" value="C:outer kinetochore"/>
    <property type="evidence" value="ECO:0007669"/>
    <property type="project" value="TreeGrafter"/>
</dbReference>
<keyword evidence="2" id="KW-0175">Coiled coil</keyword>
<dbReference type="GO" id="GO:0007059">
    <property type="term" value="P:chromosome segregation"/>
    <property type="evidence" value="ECO:0007669"/>
    <property type="project" value="InterPro"/>
</dbReference>
<dbReference type="FunFam" id="1.10.10.1890:FF:000002">
    <property type="entry name" value="Spindle and kinetochore-associated protein 1"/>
    <property type="match status" value="1"/>
</dbReference>
<dbReference type="Gene3D" id="6.10.250.1370">
    <property type="match status" value="1"/>
</dbReference>
<dbReference type="GO" id="GO:0051301">
    <property type="term" value="P:cell division"/>
    <property type="evidence" value="ECO:0007669"/>
    <property type="project" value="InterPro"/>
</dbReference>
<dbReference type="GO" id="GO:0008017">
    <property type="term" value="F:microtubule binding"/>
    <property type="evidence" value="ECO:0007669"/>
    <property type="project" value="InterPro"/>
</dbReference>
<dbReference type="RefSeq" id="XP_033790417.1">
    <property type="nucleotide sequence ID" value="XM_033934526.1"/>
</dbReference>
<dbReference type="PANTHER" id="PTHR28573:SF1">
    <property type="entry name" value="SPINDLE AND KINETOCHORE-ASSOCIATED PROTEIN 1"/>
    <property type="match status" value="1"/>
</dbReference>
<proteinExistence type="inferred from homology"/>
<evidence type="ECO:0000256" key="2">
    <source>
        <dbReference type="ARBA" id="ARBA00023054"/>
    </source>
</evidence>
<keyword evidence="5" id="KW-1185">Reference proteome</keyword>
<dbReference type="InterPro" id="IPR042031">
    <property type="entry name" value="SKA1_MBD_sf"/>
</dbReference>
<dbReference type="GO" id="GO:0005876">
    <property type="term" value="C:spindle microtubule"/>
    <property type="evidence" value="ECO:0007669"/>
    <property type="project" value="TreeGrafter"/>
</dbReference>
<evidence type="ECO:0000256" key="4">
    <source>
        <dbReference type="ARBA" id="ARBA00047202"/>
    </source>
</evidence>
<dbReference type="GO" id="GO:0031110">
    <property type="term" value="P:regulation of microtubule polymerization or depolymerization"/>
    <property type="evidence" value="ECO:0007669"/>
    <property type="project" value="TreeGrafter"/>
</dbReference>
<dbReference type="InParanoid" id="A0A6P8PQ30"/>
<dbReference type="GO" id="GO:0072686">
    <property type="term" value="C:mitotic spindle"/>
    <property type="evidence" value="ECO:0007669"/>
    <property type="project" value="TreeGrafter"/>
</dbReference>
<dbReference type="FunCoup" id="A0A6P8PQ30">
    <property type="interactions" value="406"/>
</dbReference>
<organism evidence="5 6">
    <name type="scientific">Geotrypetes seraphini</name>
    <name type="common">Gaboon caecilian</name>
    <name type="synonym">Caecilia seraphini</name>
    <dbReference type="NCBI Taxonomy" id="260995"/>
    <lineage>
        <taxon>Eukaryota</taxon>
        <taxon>Metazoa</taxon>
        <taxon>Chordata</taxon>
        <taxon>Craniata</taxon>
        <taxon>Vertebrata</taxon>
        <taxon>Euteleostomi</taxon>
        <taxon>Amphibia</taxon>
        <taxon>Gymnophiona</taxon>
        <taxon>Geotrypetes</taxon>
    </lineage>
</organism>
<dbReference type="OrthoDB" id="5962at2759"/>
<dbReference type="InterPro" id="IPR009829">
    <property type="entry name" value="SKA1"/>
</dbReference>
<evidence type="ECO:0000313" key="5">
    <source>
        <dbReference type="Proteomes" id="UP000515159"/>
    </source>
</evidence>
<protein>
    <recommendedName>
        <fullName evidence="3">SKA complex subunit 1</fullName>
    </recommendedName>
    <alternativeName>
        <fullName evidence="4">Spindle and kinetochore-associated protein 1</fullName>
    </alternativeName>
</protein>
<name>A0A6P8PQ30_GEOSA</name>
<dbReference type="KEGG" id="gsh:117355644"/>
<dbReference type="GO" id="GO:0000278">
    <property type="term" value="P:mitotic cell cycle"/>
    <property type="evidence" value="ECO:0007669"/>
    <property type="project" value="TreeGrafter"/>
</dbReference>
<evidence type="ECO:0000313" key="6">
    <source>
        <dbReference type="RefSeq" id="XP_033790417.1"/>
    </source>
</evidence>